<evidence type="ECO:0000256" key="1">
    <source>
        <dbReference type="SAM" id="MobiDB-lite"/>
    </source>
</evidence>
<accession>A0AAD7AHE9</accession>
<feature type="region of interest" description="Disordered" evidence="1">
    <location>
        <begin position="83"/>
        <end position="125"/>
    </location>
</feature>
<comment type="caution">
    <text evidence="2">The sequence shown here is derived from an EMBL/GenBank/DDBJ whole genome shotgun (WGS) entry which is preliminary data.</text>
</comment>
<keyword evidence="3" id="KW-1185">Reference proteome</keyword>
<gene>
    <name evidence="2" type="ORF">DFH08DRAFT_802376</name>
</gene>
<sequence>MREDPDEVVAIGYGYEFHLISQGWQVGVWKNWDRTVAKLMVSGYPGSAHKGHHSYGSCVKEWQAHCQLGVHLHPVDPNIAQRKGLQAGGSSRPPHCSSSTPACAERPERCPRWEAPGPGESGTSLSGAAVSYTAQEGAWEKYVTTVEKYSSSSADFHFGSCQYHAI</sequence>
<name>A0AAD7AHE9_9AGAR</name>
<reference evidence="2" key="1">
    <citation type="submission" date="2023-03" db="EMBL/GenBank/DDBJ databases">
        <title>Massive genome expansion in bonnet fungi (Mycena s.s.) driven by repeated elements and novel gene families across ecological guilds.</title>
        <authorList>
            <consortium name="Lawrence Berkeley National Laboratory"/>
            <person name="Harder C.B."/>
            <person name="Miyauchi S."/>
            <person name="Viragh M."/>
            <person name="Kuo A."/>
            <person name="Thoen E."/>
            <person name="Andreopoulos B."/>
            <person name="Lu D."/>
            <person name="Skrede I."/>
            <person name="Drula E."/>
            <person name="Henrissat B."/>
            <person name="Morin E."/>
            <person name="Kohler A."/>
            <person name="Barry K."/>
            <person name="LaButti K."/>
            <person name="Morin E."/>
            <person name="Salamov A."/>
            <person name="Lipzen A."/>
            <person name="Mereny Z."/>
            <person name="Hegedus B."/>
            <person name="Baldrian P."/>
            <person name="Stursova M."/>
            <person name="Weitz H."/>
            <person name="Taylor A."/>
            <person name="Grigoriev I.V."/>
            <person name="Nagy L.G."/>
            <person name="Martin F."/>
            <person name="Kauserud H."/>
        </authorList>
    </citation>
    <scope>NUCLEOTIDE SEQUENCE</scope>
    <source>
        <strain evidence="2">CBHHK002</strain>
    </source>
</reference>
<evidence type="ECO:0000313" key="2">
    <source>
        <dbReference type="EMBL" id="KAJ7358558.1"/>
    </source>
</evidence>
<proteinExistence type="predicted"/>
<organism evidence="2 3">
    <name type="scientific">Mycena albidolilacea</name>
    <dbReference type="NCBI Taxonomy" id="1033008"/>
    <lineage>
        <taxon>Eukaryota</taxon>
        <taxon>Fungi</taxon>
        <taxon>Dikarya</taxon>
        <taxon>Basidiomycota</taxon>
        <taxon>Agaricomycotina</taxon>
        <taxon>Agaricomycetes</taxon>
        <taxon>Agaricomycetidae</taxon>
        <taxon>Agaricales</taxon>
        <taxon>Marasmiineae</taxon>
        <taxon>Mycenaceae</taxon>
        <taxon>Mycena</taxon>
    </lineage>
</organism>
<dbReference type="EMBL" id="JARIHO010000007">
    <property type="protein sequence ID" value="KAJ7358558.1"/>
    <property type="molecule type" value="Genomic_DNA"/>
</dbReference>
<protein>
    <submittedName>
        <fullName evidence="2">Uncharacterized protein</fullName>
    </submittedName>
</protein>
<dbReference type="AlphaFoldDB" id="A0AAD7AHE9"/>
<evidence type="ECO:0000313" key="3">
    <source>
        <dbReference type="Proteomes" id="UP001218218"/>
    </source>
</evidence>
<dbReference type="Proteomes" id="UP001218218">
    <property type="component" value="Unassembled WGS sequence"/>
</dbReference>